<sequence length="464" mass="54243">MSDAALWNLKATLLIVSSLTRYVDLRFPYLLWPFVDQVLNNLEEGLEQYKNFLNPLSRNLEEILAWNRWAISCKNIDLLNLKIQERLPCGEILIIKSYSQNVSAVVKEAQYTYFLVSALSCNGNIVYIWKDGAWKRESSDSSYSNSFYELYYFYYCKITPKSISKLLRLDDVCNTNDNLFQVMIKIWNFTKESKNIFDFDEEIEARMKYSGIIEKINKEKEDAQAEIARLESNNKNLESDIKKYKEYIEEYIEEYQRNENNLKNLNYSWEEKCKSLDNEHQKLTKMTKEKEESSNEAIKLLNQKIIDLQNEKNILEAENFYLKNSLSEKENLLQKASDEHHKISEKYNILQEKCKNLKEKLNKANYSQILYNPENEIVQLPPNTKHGLPNLGNTCYLNSLLQIFASTPLFVSKIASIDSPFCNSLSSLLSNMHIENSSKTISNLTRNFSKTSNGGLFKCKNYLD</sequence>
<keyword evidence="4" id="KW-1185">Reference proteome</keyword>
<proteinExistence type="predicted"/>
<dbReference type="PROSITE" id="PS50235">
    <property type="entry name" value="USP_3"/>
    <property type="match status" value="1"/>
</dbReference>
<dbReference type="InterPro" id="IPR028889">
    <property type="entry name" value="USP"/>
</dbReference>
<dbReference type="Pfam" id="PF00443">
    <property type="entry name" value="UCH"/>
    <property type="match status" value="1"/>
</dbReference>
<dbReference type="GO" id="GO:0016579">
    <property type="term" value="P:protein deubiquitination"/>
    <property type="evidence" value="ECO:0007669"/>
    <property type="project" value="InterPro"/>
</dbReference>
<feature type="domain" description="USP" evidence="2">
    <location>
        <begin position="386"/>
        <end position="464"/>
    </location>
</feature>
<dbReference type="SUPFAM" id="SSF57997">
    <property type="entry name" value="Tropomyosin"/>
    <property type="match status" value="1"/>
</dbReference>
<evidence type="ECO:0000313" key="4">
    <source>
        <dbReference type="Proteomes" id="UP001162131"/>
    </source>
</evidence>
<dbReference type="InterPro" id="IPR038765">
    <property type="entry name" value="Papain-like_cys_pep_sf"/>
</dbReference>
<accession>A0AAU9IE57</accession>
<name>A0AAU9IE57_9CILI</name>
<protein>
    <recommendedName>
        <fullName evidence="2">USP domain-containing protein</fullName>
    </recommendedName>
</protein>
<keyword evidence="1" id="KW-0175">Coiled coil</keyword>
<evidence type="ECO:0000313" key="3">
    <source>
        <dbReference type="EMBL" id="CAG9312706.1"/>
    </source>
</evidence>
<comment type="caution">
    <text evidence="3">The sequence shown here is derived from an EMBL/GenBank/DDBJ whole genome shotgun (WGS) entry which is preliminary data.</text>
</comment>
<dbReference type="PROSITE" id="PS00972">
    <property type="entry name" value="USP_1"/>
    <property type="match status" value="1"/>
</dbReference>
<dbReference type="InterPro" id="IPR001394">
    <property type="entry name" value="Peptidase_C19_UCH"/>
</dbReference>
<dbReference type="Proteomes" id="UP001162131">
    <property type="component" value="Unassembled WGS sequence"/>
</dbReference>
<organism evidence="3 4">
    <name type="scientific">Blepharisma stoltei</name>
    <dbReference type="NCBI Taxonomy" id="1481888"/>
    <lineage>
        <taxon>Eukaryota</taxon>
        <taxon>Sar</taxon>
        <taxon>Alveolata</taxon>
        <taxon>Ciliophora</taxon>
        <taxon>Postciliodesmatophora</taxon>
        <taxon>Heterotrichea</taxon>
        <taxon>Heterotrichida</taxon>
        <taxon>Blepharismidae</taxon>
        <taxon>Blepharisma</taxon>
    </lineage>
</organism>
<dbReference type="GO" id="GO:0004843">
    <property type="term" value="F:cysteine-type deubiquitinase activity"/>
    <property type="evidence" value="ECO:0007669"/>
    <property type="project" value="InterPro"/>
</dbReference>
<evidence type="ECO:0000256" key="1">
    <source>
        <dbReference type="SAM" id="Coils"/>
    </source>
</evidence>
<evidence type="ECO:0000259" key="2">
    <source>
        <dbReference type="PROSITE" id="PS50235"/>
    </source>
</evidence>
<dbReference type="AlphaFoldDB" id="A0AAU9IE57"/>
<dbReference type="SUPFAM" id="SSF54001">
    <property type="entry name" value="Cysteine proteinases"/>
    <property type="match status" value="1"/>
</dbReference>
<gene>
    <name evidence="3" type="ORF">BSTOLATCC_MIC7230</name>
</gene>
<dbReference type="InterPro" id="IPR018200">
    <property type="entry name" value="USP_CS"/>
</dbReference>
<feature type="coiled-coil region" evidence="1">
    <location>
        <begin position="206"/>
        <end position="367"/>
    </location>
</feature>
<reference evidence="3" key="1">
    <citation type="submission" date="2021-09" db="EMBL/GenBank/DDBJ databases">
        <authorList>
            <consortium name="AG Swart"/>
            <person name="Singh M."/>
            <person name="Singh A."/>
            <person name="Seah K."/>
            <person name="Emmerich C."/>
        </authorList>
    </citation>
    <scope>NUCLEOTIDE SEQUENCE</scope>
    <source>
        <strain evidence="3">ATCC30299</strain>
    </source>
</reference>
<dbReference type="Gene3D" id="3.90.70.10">
    <property type="entry name" value="Cysteine proteinases"/>
    <property type="match status" value="1"/>
</dbReference>
<dbReference type="EMBL" id="CAJZBQ010000008">
    <property type="protein sequence ID" value="CAG9312706.1"/>
    <property type="molecule type" value="Genomic_DNA"/>
</dbReference>